<evidence type="ECO:0000256" key="1">
    <source>
        <dbReference type="SAM" id="MobiDB-lite"/>
    </source>
</evidence>
<feature type="region of interest" description="Disordered" evidence="1">
    <location>
        <begin position="242"/>
        <end position="264"/>
    </location>
</feature>
<name>A0A6L2K0L5_TANCI</name>
<dbReference type="EMBL" id="BKCJ010001457">
    <property type="protein sequence ID" value="GEU41585.1"/>
    <property type="molecule type" value="Genomic_DNA"/>
</dbReference>
<comment type="caution">
    <text evidence="2">The sequence shown here is derived from an EMBL/GenBank/DDBJ whole genome shotgun (WGS) entry which is preliminary data.</text>
</comment>
<evidence type="ECO:0000313" key="2">
    <source>
        <dbReference type="EMBL" id="GEU41585.1"/>
    </source>
</evidence>
<dbReference type="AlphaFoldDB" id="A0A6L2K0L5"/>
<gene>
    <name evidence="2" type="ORF">Tci_013563</name>
</gene>
<proteinExistence type="predicted"/>
<sequence>MLYSFGVDAAEDFKEYTLRDYYYWLKTYCCWYKLMLLDNAADSRLRLLEQSTKMRIEQYFLMANYSLWEVILNGDSPITTRVIDGVVQPVAPTITEQRLARKNELKARGTLLMDLPDKHQLKFNIYKDAKTLMKAIEKCFGGNKETKKVQKTILKQQYEKFTGSSFESLNQIIDRLQKLIKWRTHTLIWRNKTDLEDQSLDDLFNNLKIYEAEANLSADPQNSDDDVTFEVKEPKFEVKKPESEVYVSPSSSAKTKKHNDKTKREARLTAVRHILTNSTNNFSAASPSNTAVSPTLENSSYVDTSQYPDDPNMPTLEDIAYSDDEKDVGAEADFTNLETTITVSLIPTTRVHKDHPVTQIIGDLSSATQTRSMTRMVKDQGGLTQINNEDFHTCMFAYFLSHEEPKRKPDGIFISQDKYVAKILRKFGLNDGKLASTPIDTKKPLLKDLDGEDMDVHTYSCCKLFCLSAMDSKSVAGLWVTQSSMKLLERTFHVTNVSSAGYITTSQMVLNSPCLTYIKN</sequence>
<organism evidence="2">
    <name type="scientific">Tanacetum cinerariifolium</name>
    <name type="common">Dalmatian daisy</name>
    <name type="synonym">Chrysanthemum cinerariifolium</name>
    <dbReference type="NCBI Taxonomy" id="118510"/>
    <lineage>
        <taxon>Eukaryota</taxon>
        <taxon>Viridiplantae</taxon>
        <taxon>Streptophyta</taxon>
        <taxon>Embryophyta</taxon>
        <taxon>Tracheophyta</taxon>
        <taxon>Spermatophyta</taxon>
        <taxon>Magnoliopsida</taxon>
        <taxon>eudicotyledons</taxon>
        <taxon>Gunneridae</taxon>
        <taxon>Pentapetalae</taxon>
        <taxon>asterids</taxon>
        <taxon>campanulids</taxon>
        <taxon>Asterales</taxon>
        <taxon>Asteraceae</taxon>
        <taxon>Asteroideae</taxon>
        <taxon>Anthemideae</taxon>
        <taxon>Anthemidinae</taxon>
        <taxon>Tanacetum</taxon>
    </lineage>
</organism>
<protein>
    <submittedName>
        <fullName evidence="2">Ribonuclease H-like domain-containing protein</fullName>
    </submittedName>
</protein>
<accession>A0A6L2K0L5</accession>
<reference evidence="2" key="1">
    <citation type="journal article" date="2019" name="Sci. Rep.">
        <title>Draft genome of Tanacetum cinerariifolium, the natural source of mosquito coil.</title>
        <authorList>
            <person name="Yamashiro T."/>
            <person name="Shiraishi A."/>
            <person name="Satake H."/>
            <person name="Nakayama K."/>
        </authorList>
    </citation>
    <scope>NUCLEOTIDE SEQUENCE</scope>
</reference>